<evidence type="ECO:0000313" key="3">
    <source>
        <dbReference type="Proteomes" id="UP001153365"/>
    </source>
</evidence>
<dbReference type="EMBL" id="CALTRL010005796">
    <property type="protein sequence ID" value="CAH7686509.1"/>
    <property type="molecule type" value="Genomic_DNA"/>
</dbReference>
<dbReference type="Proteomes" id="UP001153365">
    <property type="component" value="Unassembled WGS sequence"/>
</dbReference>
<evidence type="ECO:0000313" key="2">
    <source>
        <dbReference type="EMBL" id="CAH7686509.1"/>
    </source>
</evidence>
<reference evidence="2" key="1">
    <citation type="submission" date="2022-06" db="EMBL/GenBank/DDBJ databases">
        <authorList>
            <consortium name="SYNGENTA / RWTH Aachen University"/>
        </authorList>
    </citation>
    <scope>NUCLEOTIDE SEQUENCE</scope>
</reference>
<sequence>MRMKKQELNYITGSSNERGDLWSEDYPGVSKWMPVEYEYLKVYPAVNSESKISDYTEDGDLIRSMWLAPPTGLRRQYSQSSNLRIPRAKSSQATVNNSSGHLTNDDYAIICAWLSKHSNYSYCFGKPGSTTISGPLASKENGYNLMVNELNKKPKLTNNGMKRLRERAHPQSLALQKKIKARMDHIFGSLPNVNPLGGGEPKQQAWALTQTINESTYEHVMSFITYIQYNIIPYANPPPFAAPTPVNDEQLFRFTKEDADIREGEDMNQPALNSDIITNDIIVPPLATPIKSSTSRKTSNSWNLNPNSHQKSSKSALPLTTYAELYEEKTDRCISWEGEKWSFESELQLKQGEITKDLEYKKLEYAKEEKDKELVYGREEKEKEHIFKLFLAKKENEALKRKEDCDLLLADVGSLHSHSEISKIAAILNS</sequence>
<protein>
    <submittedName>
        <fullName evidence="2">Uncharacterized protein</fullName>
    </submittedName>
</protein>
<name>A0AAV0BGS4_PHAPC</name>
<feature type="region of interest" description="Disordered" evidence="1">
    <location>
        <begin position="290"/>
        <end position="313"/>
    </location>
</feature>
<proteinExistence type="predicted"/>
<gene>
    <name evidence="2" type="ORF">PPACK8108_LOCUS21164</name>
</gene>
<comment type="caution">
    <text evidence="2">The sequence shown here is derived from an EMBL/GenBank/DDBJ whole genome shotgun (WGS) entry which is preliminary data.</text>
</comment>
<organism evidence="2 3">
    <name type="scientific">Phakopsora pachyrhizi</name>
    <name type="common">Asian soybean rust disease fungus</name>
    <dbReference type="NCBI Taxonomy" id="170000"/>
    <lineage>
        <taxon>Eukaryota</taxon>
        <taxon>Fungi</taxon>
        <taxon>Dikarya</taxon>
        <taxon>Basidiomycota</taxon>
        <taxon>Pucciniomycotina</taxon>
        <taxon>Pucciniomycetes</taxon>
        <taxon>Pucciniales</taxon>
        <taxon>Phakopsoraceae</taxon>
        <taxon>Phakopsora</taxon>
    </lineage>
</organism>
<accession>A0AAV0BGS4</accession>
<keyword evidence="3" id="KW-1185">Reference proteome</keyword>
<evidence type="ECO:0000256" key="1">
    <source>
        <dbReference type="SAM" id="MobiDB-lite"/>
    </source>
</evidence>
<dbReference type="AlphaFoldDB" id="A0AAV0BGS4"/>